<name>A0AAV9ZBX3_9AGAR</name>
<dbReference type="AlphaFoldDB" id="A0AAV9ZBX3"/>
<reference evidence="1 2" key="1">
    <citation type="journal article" date="2024" name="J Genomics">
        <title>Draft genome sequencing and assembly of Favolaschia claudopus CIRM-BRFM 2984 isolated from oak limbs.</title>
        <authorList>
            <person name="Navarro D."/>
            <person name="Drula E."/>
            <person name="Chaduli D."/>
            <person name="Cazenave R."/>
            <person name="Ahrendt S."/>
            <person name="Wang J."/>
            <person name="Lipzen A."/>
            <person name="Daum C."/>
            <person name="Barry K."/>
            <person name="Grigoriev I.V."/>
            <person name="Favel A."/>
            <person name="Rosso M.N."/>
            <person name="Martin F."/>
        </authorList>
    </citation>
    <scope>NUCLEOTIDE SEQUENCE [LARGE SCALE GENOMIC DNA]</scope>
    <source>
        <strain evidence="1 2">CIRM-BRFM 2984</strain>
    </source>
</reference>
<protein>
    <submittedName>
        <fullName evidence="1">Uncharacterized protein</fullName>
    </submittedName>
</protein>
<comment type="caution">
    <text evidence="1">The sequence shown here is derived from an EMBL/GenBank/DDBJ whole genome shotgun (WGS) entry which is preliminary data.</text>
</comment>
<evidence type="ECO:0000313" key="2">
    <source>
        <dbReference type="Proteomes" id="UP001362999"/>
    </source>
</evidence>
<accession>A0AAV9ZBX3</accession>
<sequence>MAFDMNDPAQRAIAHDRLMAGICPTLGPQKSLRKRRHAKAEQLTRDRLAREAIEPPKEGHELIREKRRQVMELYGGMCLRPRKPTLVAIARENLERSLRPKPTKTVKFDLSKTVKIDPPGNLGRRLQEVLPPLPIHAPFRDRLAAFFGEQIAIRSETQAREMKARAYAEQDRARAEGAMIKVAAEILKVGAEKRRLEKDEVGPAPVGLMFVQDGDCVLLARIDGDGPRILFGNADGIRVVTN</sequence>
<proteinExistence type="predicted"/>
<dbReference type="EMBL" id="JAWWNJ010000167">
    <property type="protein sequence ID" value="KAK6977543.1"/>
    <property type="molecule type" value="Genomic_DNA"/>
</dbReference>
<dbReference type="Proteomes" id="UP001362999">
    <property type="component" value="Unassembled WGS sequence"/>
</dbReference>
<gene>
    <name evidence="1" type="ORF">R3P38DRAFT_3236951</name>
</gene>
<organism evidence="1 2">
    <name type="scientific">Favolaschia claudopus</name>
    <dbReference type="NCBI Taxonomy" id="2862362"/>
    <lineage>
        <taxon>Eukaryota</taxon>
        <taxon>Fungi</taxon>
        <taxon>Dikarya</taxon>
        <taxon>Basidiomycota</taxon>
        <taxon>Agaricomycotina</taxon>
        <taxon>Agaricomycetes</taxon>
        <taxon>Agaricomycetidae</taxon>
        <taxon>Agaricales</taxon>
        <taxon>Marasmiineae</taxon>
        <taxon>Mycenaceae</taxon>
        <taxon>Favolaschia</taxon>
    </lineage>
</organism>
<evidence type="ECO:0000313" key="1">
    <source>
        <dbReference type="EMBL" id="KAK6977543.1"/>
    </source>
</evidence>
<keyword evidence="2" id="KW-1185">Reference proteome</keyword>